<dbReference type="KEGG" id="simp:C6571_10110"/>
<dbReference type="OrthoDB" id="8687480at2"/>
<evidence type="ECO:0000256" key="3">
    <source>
        <dbReference type="ARBA" id="ARBA00022795"/>
    </source>
</evidence>
<comment type="subcellular location">
    <subcellularLocation>
        <location evidence="1">Cytoplasm</location>
        <location evidence="1">Cytosol</location>
    </subcellularLocation>
</comment>
<proteinExistence type="predicted"/>
<dbReference type="GO" id="GO:0044781">
    <property type="term" value="P:bacterial-type flagellum organization"/>
    <property type="evidence" value="ECO:0007669"/>
    <property type="project" value="UniProtKB-KW"/>
</dbReference>
<keyword evidence="4" id="KW-0143">Chaperone</keyword>
<dbReference type="Proteomes" id="UP000239326">
    <property type="component" value="Chromosome"/>
</dbReference>
<dbReference type="Gene3D" id="1.20.58.380">
    <property type="entry name" value="Flagellar protein flit"/>
    <property type="match status" value="1"/>
</dbReference>
<keyword evidence="3" id="KW-1005">Bacterial flagellum biogenesis</keyword>
<evidence type="ECO:0000256" key="4">
    <source>
        <dbReference type="ARBA" id="ARBA00023186"/>
    </source>
</evidence>
<accession>A0A2S0N0M0</accession>
<keyword evidence="7" id="KW-1185">Reference proteome</keyword>
<dbReference type="Pfam" id="PF05400">
    <property type="entry name" value="FliT"/>
    <property type="match status" value="1"/>
</dbReference>
<gene>
    <name evidence="6" type="ORF">C6571_10110</name>
</gene>
<dbReference type="RefSeq" id="WP_106446574.1">
    <property type="nucleotide sequence ID" value="NZ_CP027669.1"/>
</dbReference>
<evidence type="ECO:0000313" key="6">
    <source>
        <dbReference type="EMBL" id="AVO41597.1"/>
    </source>
</evidence>
<evidence type="ECO:0000313" key="7">
    <source>
        <dbReference type="Proteomes" id="UP000239326"/>
    </source>
</evidence>
<name>A0A2S0N0M0_9BURK</name>
<keyword evidence="2" id="KW-0963">Cytoplasm</keyword>
<dbReference type="AlphaFoldDB" id="A0A2S0N0M0"/>
<evidence type="ECO:0000256" key="5">
    <source>
        <dbReference type="ARBA" id="ARBA00093797"/>
    </source>
</evidence>
<protein>
    <recommendedName>
        <fullName evidence="5">Flagellar protein FliT</fullName>
    </recommendedName>
</protein>
<keyword evidence="6" id="KW-0969">Cilium</keyword>
<evidence type="ECO:0000256" key="1">
    <source>
        <dbReference type="ARBA" id="ARBA00004514"/>
    </source>
</evidence>
<dbReference type="InterPro" id="IPR008622">
    <property type="entry name" value="FliT"/>
</dbReference>
<reference evidence="6 7" key="1">
    <citation type="submission" date="2018-03" db="EMBL/GenBank/DDBJ databases">
        <title>Genome sequencing of Simplicispira sp.</title>
        <authorList>
            <person name="Kim S.-J."/>
            <person name="Heo J."/>
            <person name="Kwon S.-W."/>
        </authorList>
    </citation>
    <scope>NUCLEOTIDE SEQUENCE [LARGE SCALE GENOMIC DNA]</scope>
    <source>
        <strain evidence="6 7">SC1-8</strain>
    </source>
</reference>
<dbReference type="EMBL" id="CP027669">
    <property type="protein sequence ID" value="AVO41597.1"/>
    <property type="molecule type" value="Genomic_DNA"/>
</dbReference>
<organism evidence="6 7">
    <name type="scientific">Simplicispira suum</name>
    <dbReference type="NCBI Taxonomy" id="2109915"/>
    <lineage>
        <taxon>Bacteria</taxon>
        <taxon>Pseudomonadati</taxon>
        <taxon>Pseudomonadota</taxon>
        <taxon>Betaproteobacteria</taxon>
        <taxon>Burkholderiales</taxon>
        <taxon>Comamonadaceae</taxon>
        <taxon>Simplicispira</taxon>
    </lineage>
</organism>
<sequence>MSAVLIDYYKAIEDSSRKMLEAAQASDWEGVVRYEGACAVLIEELRYKAQDHDLLPEHRKEKTVIMQRILRNDAQIRCLAEPWMAQFEHMFEGQPLVMH</sequence>
<keyword evidence="6" id="KW-0966">Cell projection</keyword>
<evidence type="ECO:0000256" key="2">
    <source>
        <dbReference type="ARBA" id="ARBA00022490"/>
    </source>
</evidence>
<keyword evidence="6" id="KW-0282">Flagellum</keyword>